<organism evidence="1 2">
    <name type="scientific">Ceratopteris richardii</name>
    <name type="common">Triangle waterfern</name>
    <dbReference type="NCBI Taxonomy" id="49495"/>
    <lineage>
        <taxon>Eukaryota</taxon>
        <taxon>Viridiplantae</taxon>
        <taxon>Streptophyta</taxon>
        <taxon>Embryophyta</taxon>
        <taxon>Tracheophyta</taxon>
        <taxon>Polypodiopsida</taxon>
        <taxon>Polypodiidae</taxon>
        <taxon>Polypodiales</taxon>
        <taxon>Pteridineae</taxon>
        <taxon>Pteridaceae</taxon>
        <taxon>Parkerioideae</taxon>
        <taxon>Ceratopteris</taxon>
    </lineage>
</organism>
<evidence type="ECO:0000313" key="2">
    <source>
        <dbReference type="Proteomes" id="UP000825935"/>
    </source>
</evidence>
<name>A0A8T2QTA8_CERRI</name>
<reference evidence="1" key="1">
    <citation type="submission" date="2021-08" db="EMBL/GenBank/DDBJ databases">
        <title>WGS assembly of Ceratopteris richardii.</title>
        <authorList>
            <person name="Marchant D.B."/>
            <person name="Chen G."/>
            <person name="Jenkins J."/>
            <person name="Shu S."/>
            <person name="Leebens-Mack J."/>
            <person name="Grimwood J."/>
            <person name="Schmutz J."/>
            <person name="Soltis P."/>
            <person name="Soltis D."/>
            <person name="Chen Z.-H."/>
        </authorList>
    </citation>
    <scope>NUCLEOTIDE SEQUENCE</scope>
    <source>
        <strain evidence="1">Whitten #5841</strain>
        <tissue evidence="1">Leaf</tissue>
    </source>
</reference>
<protein>
    <submittedName>
        <fullName evidence="1">Uncharacterized protein</fullName>
    </submittedName>
</protein>
<comment type="caution">
    <text evidence="1">The sequence shown here is derived from an EMBL/GenBank/DDBJ whole genome shotgun (WGS) entry which is preliminary data.</text>
</comment>
<dbReference type="AlphaFoldDB" id="A0A8T2QTA8"/>
<accession>A0A8T2QTA8</accession>
<keyword evidence="2" id="KW-1185">Reference proteome</keyword>
<evidence type="ECO:0000313" key="1">
    <source>
        <dbReference type="EMBL" id="KAH7287239.1"/>
    </source>
</evidence>
<proteinExistence type="predicted"/>
<sequence length="113" mass="13315">MKGTSCSRDTIHDHLVSQIDVCLDRRHDFSLSHTHTVSVVCTSKERCVALTTFDDVLSRKKSELNGGCFRLREKQMRIEIFREWTLNLVRKCTGKVPALWRSHRQWRMCNDEH</sequence>
<dbReference type="Proteomes" id="UP000825935">
    <property type="component" value="Chromosome 32"/>
</dbReference>
<gene>
    <name evidence="1" type="ORF">KP509_32G045800</name>
</gene>
<dbReference type="EMBL" id="CM035437">
    <property type="protein sequence ID" value="KAH7287239.1"/>
    <property type="molecule type" value="Genomic_DNA"/>
</dbReference>